<organism evidence="1">
    <name type="scientific">marine sediment metagenome</name>
    <dbReference type="NCBI Taxonomy" id="412755"/>
    <lineage>
        <taxon>unclassified sequences</taxon>
        <taxon>metagenomes</taxon>
        <taxon>ecological metagenomes</taxon>
    </lineage>
</organism>
<accession>A0A0F9TSD5</accession>
<reference evidence="1" key="1">
    <citation type="journal article" date="2015" name="Nature">
        <title>Complex archaea that bridge the gap between prokaryotes and eukaryotes.</title>
        <authorList>
            <person name="Spang A."/>
            <person name="Saw J.H."/>
            <person name="Jorgensen S.L."/>
            <person name="Zaremba-Niedzwiedzka K."/>
            <person name="Martijn J."/>
            <person name="Lind A.E."/>
            <person name="van Eijk R."/>
            <person name="Schleper C."/>
            <person name="Guy L."/>
            <person name="Ettema T.J."/>
        </authorList>
    </citation>
    <scope>NUCLEOTIDE SEQUENCE</scope>
</reference>
<name>A0A0F9TSD5_9ZZZZ</name>
<evidence type="ECO:0000313" key="1">
    <source>
        <dbReference type="EMBL" id="KKN44268.1"/>
    </source>
</evidence>
<dbReference type="AlphaFoldDB" id="A0A0F9TSD5"/>
<proteinExistence type="predicted"/>
<dbReference type="EMBL" id="LAZR01001459">
    <property type="protein sequence ID" value="KKN44268.1"/>
    <property type="molecule type" value="Genomic_DNA"/>
</dbReference>
<sequence>MTKKKHTYTNEIKPKKGFIITKEISKVSWTTGIEHYVDLPTKFKDKHIMKLWCEQNCLYPVVYFDDKFSNRYAIQNFDLTKSSARVFFFSEKDAVAFKLRWI</sequence>
<comment type="caution">
    <text evidence="1">The sequence shown here is derived from an EMBL/GenBank/DDBJ whole genome shotgun (WGS) entry which is preliminary data.</text>
</comment>
<gene>
    <name evidence="1" type="ORF">LCGC14_0694730</name>
</gene>
<protein>
    <submittedName>
        <fullName evidence="1">Uncharacterized protein</fullName>
    </submittedName>
</protein>